<dbReference type="SUPFAM" id="SSF53335">
    <property type="entry name" value="S-adenosyl-L-methionine-dependent methyltransferases"/>
    <property type="match status" value="2"/>
</dbReference>
<reference evidence="10 11" key="1">
    <citation type="submission" date="2023-07" db="EMBL/GenBank/DDBJ databases">
        <title>The novel representative of Negativicutes class, Anaeroselena agilis gen. nov. sp. nov.</title>
        <authorList>
            <person name="Prokofeva M.I."/>
            <person name="Elcheninov A.G."/>
            <person name="Klyukina A."/>
            <person name="Kublanov I.V."/>
            <person name="Frolov E.N."/>
            <person name="Podosokorskaya O.A."/>
        </authorList>
    </citation>
    <scope>NUCLEOTIDE SEQUENCE [LARGE SCALE GENOMIC DNA]</scope>
    <source>
        <strain evidence="10 11">4137-cl</strain>
    </source>
</reference>
<evidence type="ECO:0000256" key="7">
    <source>
        <dbReference type="ARBA" id="ARBA00023125"/>
    </source>
</evidence>
<evidence type="ECO:0000313" key="11">
    <source>
        <dbReference type="Proteomes" id="UP001254848"/>
    </source>
</evidence>
<keyword evidence="11" id="KW-1185">Reference proteome</keyword>
<dbReference type="InterPro" id="IPR002941">
    <property type="entry name" value="DNA_methylase_N4/N6"/>
</dbReference>
<evidence type="ECO:0000256" key="2">
    <source>
        <dbReference type="ARBA" id="ARBA00012185"/>
    </source>
</evidence>
<sequence>MQNPSLLKKNDFDVSLPSIDRLENKAHRLFQYGQNAKEIIRVSPFVINGPIDQNWFHNTLISLQEQSEERIPWELYRKRLSLIESTGFTEEPTSLTRLESPKKDAKSWNSNYGPHGWHRYVGRFPPHLVRALLNHFQATQNDIVLDPFVGSGTTLVECRLLGIPSIGIEICPLSSLIARTKSKFPMNTDSVSHIPEQLSFFYSERLSSFLRGRLINEIPYEDILSRPGNLISAFPNYQNWFTRDALLGVSIVTEFAATQQQYARDIILIALSSKMRSIGNVDVDVVRAEYSKKPKENVDVLQIVIRQLSKMLKSIQDSLVTHRDTLVNEHSVSLLERDVLEVDLPEASVSHVITSPPYGVEAISYLRTHLLSYRTLEQFLETDPYEFGQHVIGSEYLPKNPPHVEDFLVSNNSQTYRSFFSQTLGATLSSKHHIRTLMMMKFFEDMNMVASKLRFWMRSNGRVAFVIGNKKIGDTIIPNDIIMKEIFEANGFVFDNAIRHKLKTNNSNSQVPWQERVIQEEYIMLFHRRSSR</sequence>
<comment type="similarity">
    <text evidence="1">Belongs to the N(4)/N(6)-methyltransferase family. N(4) subfamily.</text>
</comment>
<dbReference type="PROSITE" id="PS00093">
    <property type="entry name" value="N4_MTASE"/>
    <property type="match status" value="1"/>
</dbReference>
<feature type="domain" description="DNA methylase N-4/N-6" evidence="9">
    <location>
        <begin position="107"/>
        <end position="170"/>
    </location>
</feature>
<dbReference type="PANTHER" id="PTHR13370:SF3">
    <property type="entry name" value="TRNA (GUANINE(10)-N2)-METHYLTRANSFERASE HOMOLOG"/>
    <property type="match status" value="1"/>
</dbReference>
<evidence type="ECO:0000259" key="9">
    <source>
        <dbReference type="Pfam" id="PF01555"/>
    </source>
</evidence>
<keyword evidence="6" id="KW-0680">Restriction system</keyword>
<dbReference type="EMBL" id="JAUOZS010000001">
    <property type="protein sequence ID" value="MDT8903245.1"/>
    <property type="molecule type" value="Genomic_DNA"/>
</dbReference>
<gene>
    <name evidence="10" type="ORF">Q4T40_18575</name>
</gene>
<evidence type="ECO:0000256" key="6">
    <source>
        <dbReference type="ARBA" id="ARBA00022747"/>
    </source>
</evidence>
<keyword evidence="7" id="KW-0238">DNA-binding</keyword>
<keyword evidence="3 10" id="KW-0489">Methyltransferase</keyword>
<comment type="caution">
    <text evidence="10">The sequence shown here is derived from an EMBL/GenBank/DDBJ whole genome shotgun (WGS) entry which is preliminary data.</text>
</comment>
<dbReference type="GO" id="GO:0032259">
    <property type="term" value="P:methylation"/>
    <property type="evidence" value="ECO:0007669"/>
    <property type="project" value="UniProtKB-KW"/>
</dbReference>
<keyword evidence="4" id="KW-0808">Transferase</keyword>
<dbReference type="Pfam" id="PF01555">
    <property type="entry name" value="N6_N4_Mtase"/>
    <property type="match status" value="1"/>
</dbReference>
<organism evidence="10 11">
    <name type="scientific">Anaeroselena agilis</name>
    <dbReference type="NCBI Taxonomy" id="3063788"/>
    <lineage>
        <taxon>Bacteria</taxon>
        <taxon>Bacillati</taxon>
        <taxon>Bacillota</taxon>
        <taxon>Negativicutes</taxon>
        <taxon>Acetonemataceae</taxon>
        <taxon>Anaeroselena</taxon>
    </lineage>
</organism>
<dbReference type="EC" id="2.1.1.113" evidence="2"/>
<dbReference type="InterPro" id="IPR029063">
    <property type="entry name" value="SAM-dependent_MTases_sf"/>
</dbReference>
<evidence type="ECO:0000256" key="1">
    <source>
        <dbReference type="ARBA" id="ARBA00010203"/>
    </source>
</evidence>
<dbReference type="RefSeq" id="WP_413781704.1">
    <property type="nucleotide sequence ID" value="NZ_JAUOZS010000001.1"/>
</dbReference>
<dbReference type="Gene3D" id="3.40.50.150">
    <property type="entry name" value="Vaccinia Virus protein VP39"/>
    <property type="match status" value="2"/>
</dbReference>
<evidence type="ECO:0000256" key="4">
    <source>
        <dbReference type="ARBA" id="ARBA00022679"/>
    </source>
</evidence>
<name>A0ABU3P2I4_9FIRM</name>
<protein>
    <recommendedName>
        <fullName evidence="2">site-specific DNA-methyltransferase (cytosine-N(4)-specific)</fullName>
        <ecNumber evidence="2">2.1.1.113</ecNumber>
    </recommendedName>
</protein>
<dbReference type="GO" id="GO:0008168">
    <property type="term" value="F:methyltransferase activity"/>
    <property type="evidence" value="ECO:0007669"/>
    <property type="project" value="UniProtKB-KW"/>
</dbReference>
<proteinExistence type="inferred from homology"/>
<comment type="catalytic activity">
    <reaction evidence="8">
        <text>a 2'-deoxycytidine in DNA + S-adenosyl-L-methionine = an N(4)-methyl-2'-deoxycytidine in DNA + S-adenosyl-L-homocysteine + H(+)</text>
        <dbReference type="Rhea" id="RHEA:16857"/>
        <dbReference type="Rhea" id="RHEA-COMP:11369"/>
        <dbReference type="Rhea" id="RHEA-COMP:13674"/>
        <dbReference type="ChEBI" id="CHEBI:15378"/>
        <dbReference type="ChEBI" id="CHEBI:57856"/>
        <dbReference type="ChEBI" id="CHEBI:59789"/>
        <dbReference type="ChEBI" id="CHEBI:85452"/>
        <dbReference type="ChEBI" id="CHEBI:137933"/>
        <dbReference type="EC" id="2.1.1.113"/>
    </reaction>
</comment>
<accession>A0ABU3P2I4</accession>
<dbReference type="Proteomes" id="UP001254848">
    <property type="component" value="Unassembled WGS sequence"/>
</dbReference>
<evidence type="ECO:0000313" key="10">
    <source>
        <dbReference type="EMBL" id="MDT8903245.1"/>
    </source>
</evidence>
<evidence type="ECO:0000256" key="3">
    <source>
        <dbReference type="ARBA" id="ARBA00022603"/>
    </source>
</evidence>
<evidence type="ECO:0000256" key="8">
    <source>
        <dbReference type="ARBA" id="ARBA00049120"/>
    </source>
</evidence>
<dbReference type="InterPro" id="IPR017985">
    <property type="entry name" value="MeTrfase_CN4_CS"/>
</dbReference>
<keyword evidence="5" id="KW-0949">S-adenosyl-L-methionine</keyword>
<dbReference type="PANTHER" id="PTHR13370">
    <property type="entry name" value="RNA METHYLASE-RELATED"/>
    <property type="match status" value="1"/>
</dbReference>
<evidence type="ECO:0000256" key="5">
    <source>
        <dbReference type="ARBA" id="ARBA00022691"/>
    </source>
</evidence>